<evidence type="ECO:0000256" key="1">
    <source>
        <dbReference type="ARBA" id="ARBA00004141"/>
    </source>
</evidence>
<keyword evidence="5 9" id="KW-0472">Membrane</keyword>
<keyword evidence="6" id="KW-0479">Metal-binding</keyword>
<feature type="binding site" evidence="6">
    <location>
        <position position="285"/>
    </location>
    <ligand>
        <name>Na(+)</name>
        <dbReference type="ChEBI" id="CHEBI:29101"/>
        <label>1</label>
    </ligand>
</feature>
<feature type="disulfide bond" evidence="7">
    <location>
        <begin position="143"/>
        <end position="152"/>
    </location>
</feature>
<feature type="binding site" evidence="6">
    <location>
        <position position="289"/>
    </location>
    <ligand>
        <name>Na(+)</name>
        <dbReference type="ChEBI" id="CHEBI:29101"/>
        <label>1</label>
    </ligand>
</feature>
<dbReference type="GO" id="GO:0005335">
    <property type="term" value="F:serotonin:sodium:chloride symporter activity"/>
    <property type="evidence" value="ECO:0007669"/>
    <property type="project" value="TreeGrafter"/>
</dbReference>
<keyword evidence="11" id="KW-1185">Reference proteome</keyword>
<evidence type="ECO:0000256" key="2">
    <source>
        <dbReference type="ARBA" id="ARBA00022448"/>
    </source>
</evidence>
<feature type="transmembrane region" description="Helical" evidence="9">
    <location>
        <begin position="373"/>
        <end position="394"/>
    </location>
</feature>
<feature type="binding site" evidence="6">
    <location>
        <position position="288"/>
    </location>
    <ligand>
        <name>Na(+)</name>
        <dbReference type="ChEBI" id="CHEBI:29101"/>
        <label>1</label>
    </ligand>
</feature>
<dbReference type="InterPro" id="IPR000175">
    <property type="entry name" value="Na/ntran_symport"/>
</dbReference>
<dbReference type="PROSITE" id="PS00754">
    <property type="entry name" value="NA_NEUROTRAN_SYMP_2"/>
    <property type="match status" value="1"/>
</dbReference>
<protein>
    <recommendedName>
        <fullName evidence="8">Transporter</fullName>
    </recommendedName>
</protein>
<feature type="binding site" evidence="6">
    <location>
        <position position="40"/>
    </location>
    <ligand>
        <name>Na(+)</name>
        <dbReference type="ChEBI" id="CHEBI:29101"/>
        <label>1</label>
    </ligand>
</feature>
<feature type="transmembrane region" description="Helical" evidence="9">
    <location>
        <begin position="103"/>
        <end position="131"/>
    </location>
</feature>
<keyword evidence="4 9" id="KW-1133">Transmembrane helix</keyword>
<feature type="transmembrane region" description="Helical" evidence="9">
    <location>
        <begin position="307"/>
        <end position="330"/>
    </location>
</feature>
<feature type="transmembrane region" description="Helical" evidence="9">
    <location>
        <begin position="456"/>
        <end position="476"/>
    </location>
</feature>
<dbReference type="InterPro" id="IPR037272">
    <property type="entry name" value="SNS_sf"/>
</dbReference>
<dbReference type="PANTHER" id="PTHR11616">
    <property type="entry name" value="SODIUM/CHLORIDE DEPENDENT TRANSPORTER"/>
    <property type="match status" value="1"/>
</dbReference>
<gene>
    <name evidence="10" type="ORF">HF521_014927</name>
</gene>
<dbReference type="AlphaFoldDB" id="A0A8T0A8X5"/>
<dbReference type="GO" id="GO:0046872">
    <property type="term" value="F:metal ion binding"/>
    <property type="evidence" value="ECO:0007669"/>
    <property type="project" value="UniProtKB-KW"/>
</dbReference>
<comment type="subcellular location">
    <subcellularLocation>
        <location evidence="1">Membrane</location>
        <topology evidence="1">Multi-pass membrane protein</topology>
    </subcellularLocation>
</comment>
<accession>A0A8T0A8X5</accession>
<dbReference type="PROSITE" id="PS50267">
    <property type="entry name" value="NA_NEUROTRAN_SYMP_3"/>
    <property type="match status" value="1"/>
</dbReference>
<dbReference type="GO" id="GO:0051378">
    <property type="term" value="F:serotonin binding"/>
    <property type="evidence" value="ECO:0007669"/>
    <property type="project" value="TreeGrafter"/>
</dbReference>
<feature type="transmembrane region" description="Helical" evidence="9">
    <location>
        <begin position="31"/>
        <end position="49"/>
    </location>
</feature>
<dbReference type="Pfam" id="PF00209">
    <property type="entry name" value="SNF"/>
    <property type="match status" value="3"/>
</dbReference>
<dbReference type="PROSITE" id="PS00610">
    <property type="entry name" value="NA_NEUROTRAN_SYMP_1"/>
    <property type="match status" value="1"/>
</dbReference>
<comment type="similarity">
    <text evidence="8">Belongs to the sodium:neurotransmitter symporter (SNF) (TC 2.A.22) family.</text>
</comment>
<feature type="transmembrane region" description="Helical" evidence="9">
    <location>
        <begin position="61"/>
        <end position="82"/>
    </location>
</feature>
<dbReference type="PANTHER" id="PTHR11616:SF129">
    <property type="entry name" value="TRANSPORTER"/>
    <property type="match status" value="1"/>
</dbReference>
<reference evidence="10" key="1">
    <citation type="submission" date="2020-08" db="EMBL/GenBank/DDBJ databases">
        <title>Chromosome-level assembly of Southern catfish (Silurus meridionalis) provides insights into visual adaptation to the nocturnal and benthic lifestyles.</title>
        <authorList>
            <person name="Zhang Y."/>
            <person name="Wang D."/>
            <person name="Peng Z."/>
        </authorList>
    </citation>
    <scope>NUCLEOTIDE SEQUENCE</scope>
    <source>
        <strain evidence="10">SWU-2019-XX</strain>
        <tissue evidence="10">Muscle</tissue>
    </source>
</reference>
<feature type="binding site" evidence="6">
    <location>
        <position position="219"/>
    </location>
    <ligand>
        <name>Na(+)</name>
        <dbReference type="ChEBI" id="CHEBI:29101"/>
        <label>1</label>
    </ligand>
</feature>
<proteinExistence type="inferred from homology"/>
<dbReference type="EMBL" id="JABFDY010000027">
    <property type="protein sequence ID" value="KAF7687699.1"/>
    <property type="molecule type" value="Genomic_DNA"/>
</dbReference>
<feature type="transmembrane region" description="Helical" evidence="9">
    <location>
        <begin position="258"/>
        <end position="287"/>
    </location>
</feature>
<keyword evidence="7" id="KW-1015">Disulfide bond</keyword>
<feature type="transmembrane region" description="Helical" evidence="9">
    <location>
        <begin position="342"/>
        <end position="367"/>
    </location>
</feature>
<dbReference type="GO" id="GO:0098793">
    <property type="term" value="C:presynapse"/>
    <property type="evidence" value="ECO:0007669"/>
    <property type="project" value="GOC"/>
</dbReference>
<evidence type="ECO:0000256" key="5">
    <source>
        <dbReference type="ARBA" id="ARBA00023136"/>
    </source>
</evidence>
<dbReference type="PRINTS" id="PR00176">
    <property type="entry name" value="NANEUSMPORT"/>
</dbReference>
<evidence type="ECO:0000256" key="6">
    <source>
        <dbReference type="PIRSR" id="PIRSR600175-1"/>
    </source>
</evidence>
<feature type="binding site" evidence="6">
    <location>
        <position position="37"/>
    </location>
    <ligand>
        <name>Na(+)</name>
        <dbReference type="ChEBI" id="CHEBI:29101"/>
        <label>1</label>
    </ligand>
</feature>
<keyword evidence="6" id="KW-0915">Sodium</keyword>
<feature type="binding site" evidence="6">
    <location>
        <position position="39"/>
    </location>
    <ligand>
        <name>Na(+)</name>
        <dbReference type="ChEBI" id="CHEBI:29101"/>
        <label>1</label>
    </ligand>
</feature>
<feature type="transmembrane region" description="Helical" evidence="9">
    <location>
        <begin position="414"/>
        <end position="436"/>
    </location>
</feature>
<evidence type="ECO:0000313" key="10">
    <source>
        <dbReference type="EMBL" id="KAF7687699.1"/>
    </source>
</evidence>
<keyword evidence="8" id="KW-0769">Symport</keyword>
<dbReference type="SUPFAM" id="SSF161070">
    <property type="entry name" value="SNF-like"/>
    <property type="match status" value="2"/>
</dbReference>
<evidence type="ECO:0000256" key="4">
    <source>
        <dbReference type="ARBA" id="ARBA00022989"/>
    </source>
</evidence>
<evidence type="ECO:0000256" key="8">
    <source>
        <dbReference type="RuleBase" id="RU003732"/>
    </source>
</evidence>
<sequence>MHHHELGLSASPGPVILQTESRDRWGKKGDFLLSVIGFAVDLGNVWRFPYICYQNGGGAFLIPYTLMAIFGGVPLFYMELALGQYHRTGAISIWKHICPIFKGIGFSICVIALYVSFYYNTIIAWALFYFYSSFSSTLPWTNCDNAWNTENCTNYFGKDNVTWTNYSRSPAEEFYTFGWMPQLRSSSLGPGFGVLLALSSYNPFNNNCYRDAIVTSLVNCLTSFMSGFVIFTVLGYMAEQRHVNVEDVARNKGPSLLFITYPEAIANMMGSTFFAIIFFAMMITLGLDSTVCLHTPTHFCEYGCNSIYLYILYACVQFGGLEAIITAVMDEYPDFLSHRREVLVLGLVAICFLGSLSTLTKGGAYVVKLLEEYGVGSSIIAIVFLEATAVSWFYGINRFSNDVKAMLGHMPGLFWRFCWVAISPTFLAYIIISSLLNPAPLVMFDYTFPDWSVTVGYIIGASSFIWIPVYMVYKLVWTPGSLKQRLAVCLRPERTLPDIHTDTLGLTPVP</sequence>
<evidence type="ECO:0000256" key="3">
    <source>
        <dbReference type="ARBA" id="ARBA00022692"/>
    </source>
</evidence>
<feature type="binding site" evidence="6">
    <location>
        <position position="44"/>
    </location>
    <ligand>
        <name>Na(+)</name>
        <dbReference type="ChEBI" id="CHEBI:29101"/>
        <label>2</label>
    </ligand>
</feature>
<keyword evidence="2 8" id="KW-0813">Transport</keyword>
<dbReference type="GO" id="GO:0043005">
    <property type="term" value="C:neuron projection"/>
    <property type="evidence" value="ECO:0007669"/>
    <property type="project" value="TreeGrafter"/>
</dbReference>
<evidence type="ECO:0000256" key="7">
    <source>
        <dbReference type="PIRSR" id="PIRSR600175-2"/>
    </source>
</evidence>
<feature type="transmembrane region" description="Helical" evidence="9">
    <location>
        <begin position="212"/>
        <end position="237"/>
    </location>
</feature>
<dbReference type="Proteomes" id="UP000606274">
    <property type="component" value="Unassembled WGS sequence"/>
</dbReference>
<comment type="caution">
    <text evidence="10">The sequence shown here is derived from an EMBL/GenBank/DDBJ whole genome shotgun (WGS) entry which is preliminary data.</text>
</comment>
<name>A0A8T0A8X5_SILME</name>
<evidence type="ECO:0000313" key="11">
    <source>
        <dbReference type="Proteomes" id="UP000606274"/>
    </source>
</evidence>
<evidence type="ECO:0000256" key="9">
    <source>
        <dbReference type="SAM" id="Phobius"/>
    </source>
</evidence>
<dbReference type="GO" id="GO:0005886">
    <property type="term" value="C:plasma membrane"/>
    <property type="evidence" value="ECO:0007669"/>
    <property type="project" value="TreeGrafter"/>
</dbReference>
<organism evidence="10 11">
    <name type="scientific">Silurus meridionalis</name>
    <name type="common">Southern catfish</name>
    <name type="synonym">Silurus soldatovi meridionalis</name>
    <dbReference type="NCBI Taxonomy" id="175797"/>
    <lineage>
        <taxon>Eukaryota</taxon>
        <taxon>Metazoa</taxon>
        <taxon>Chordata</taxon>
        <taxon>Craniata</taxon>
        <taxon>Vertebrata</taxon>
        <taxon>Euteleostomi</taxon>
        <taxon>Actinopterygii</taxon>
        <taxon>Neopterygii</taxon>
        <taxon>Teleostei</taxon>
        <taxon>Ostariophysi</taxon>
        <taxon>Siluriformes</taxon>
        <taxon>Siluridae</taxon>
        <taxon>Silurus</taxon>
    </lineage>
</organism>
<keyword evidence="3 8" id="KW-0812">Transmembrane</keyword>
<dbReference type="GO" id="GO:0006865">
    <property type="term" value="P:amino acid transport"/>
    <property type="evidence" value="ECO:0007669"/>
    <property type="project" value="TreeGrafter"/>
</dbReference>